<name>A0A3N4IC58_ASCIM</name>
<keyword evidence="2" id="KW-1185">Reference proteome</keyword>
<protein>
    <submittedName>
        <fullName evidence="1">Uncharacterized protein</fullName>
    </submittedName>
</protein>
<proteinExistence type="predicted"/>
<gene>
    <name evidence="1" type="ORF">BJ508DRAFT_110041</name>
</gene>
<sequence length="116" mass="12763">MTVGTKKANNYFLLQDSKEFGLGADPEFGLYFEPGNHDTLLDQLESKEKVELLKDGGATERVLDADTRKAEFMRRIHLASEEACQALAYAGCPVKDVSALWDGYVGQPIGPLAVDR</sequence>
<organism evidence="1 2">
    <name type="scientific">Ascobolus immersus RN42</name>
    <dbReference type="NCBI Taxonomy" id="1160509"/>
    <lineage>
        <taxon>Eukaryota</taxon>
        <taxon>Fungi</taxon>
        <taxon>Dikarya</taxon>
        <taxon>Ascomycota</taxon>
        <taxon>Pezizomycotina</taxon>
        <taxon>Pezizomycetes</taxon>
        <taxon>Pezizales</taxon>
        <taxon>Ascobolaceae</taxon>
        <taxon>Ascobolus</taxon>
    </lineage>
</organism>
<reference evidence="1 2" key="1">
    <citation type="journal article" date="2018" name="Nat. Ecol. Evol.">
        <title>Pezizomycetes genomes reveal the molecular basis of ectomycorrhizal truffle lifestyle.</title>
        <authorList>
            <person name="Murat C."/>
            <person name="Payen T."/>
            <person name="Noel B."/>
            <person name="Kuo A."/>
            <person name="Morin E."/>
            <person name="Chen J."/>
            <person name="Kohler A."/>
            <person name="Krizsan K."/>
            <person name="Balestrini R."/>
            <person name="Da Silva C."/>
            <person name="Montanini B."/>
            <person name="Hainaut M."/>
            <person name="Levati E."/>
            <person name="Barry K.W."/>
            <person name="Belfiori B."/>
            <person name="Cichocki N."/>
            <person name="Clum A."/>
            <person name="Dockter R.B."/>
            <person name="Fauchery L."/>
            <person name="Guy J."/>
            <person name="Iotti M."/>
            <person name="Le Tacon F."/>
            <person name="Lindquist E.A."/>
            <person name="Lipzen A."/>
            <person name="Malagnac F."/>
            <person name="Mello A."/>
            <person name="Molinier V."/>
            <person name="Miyauchi S."/>
            <person name="Poulain J."/>
            <person name="Riccioni C."/>
            <person name="Rubini A."/>
            <person name="Sitrit Y."/>
            <person name="Splivallo R."/>
            <person name="Traeger S."/>
            <person name="Wang M."/>
            <person name="Zifcakova L."/>
            <person name="Wipf D."/>
            <person name="Zambonelli A."/>
            <person name="Paolocci F."/>
            <person name="Nowrousian M."/>
            <person name="Ottonello S."/>
            <person name="Baldrian P."/>
            <person name="Spatafora J.W."/>
            <person name="Henrissat B."/>
            <person name="Nagy L.G."/>
            <person name="Aury J.M."/>
            <person name="Wincker P."/>
            <person name="Grigoriev I.V."/>
            <person name="Bonfante P."/>
            <person name="Martin F.M."/>
        </authorList>
    </citation>
    <scope>NUCLEOTIDE SEQUENCE [LARGE SCALE GENOMIC DNA]</scope>
    <source>
        <strain evidence="1 2">RN42</strain>
    </source>
</reference>
<dbReference type="AlphaFoldDB" id="A0A3N4IC58"/>
<dbReference type="Proteomes" id="UP000275078">
    <property type="component" value="Unassembled WGS sequence"/>
</dbReference>
<evidence type="ECO:0000313" key="2">
    <source>
        <dbReference type="Proteomes" id="UP000275078"/>
    </source>
</evidence>
<accession>A0A3N4IC58</accession>
<evidence type="ECO:0000313" key="1">
    <source>
        <dbReference type="EMBL" id="RPA81740.1"/>
    </source>
</evidence>
<dbReference type="EMBL" id="ML119677">
    <property type="protein sequence ID" value="RPA81740.1"/>
    <property type="molecule type" value="Genomic_DNA"/>
</dbReference>